<gene>
    <name evidence="1" type="ORF">PS673_02033</name>
</gene>
<accession>A0A5E6S705</accession>
<evidence type="ECO:0000313" key="2">
    <source>
        <dbReference type="Proteomes" id="UP000344274"/>
    </source>
</evidence>
<reference evidence="1 2" key="1">
    <citation type="submission" date="2019-09" db="EMBL/GenBank/DDBJ databases">
        <authorList>
            <person name="Chandra G."/>
            <person name="Truman W A."/>
        </authorList>
    </citation>
    <scope>NUCLEOTIDE SEQUENCE [LARGE SCALE GENOMIC DNA]</scope>
    <source>
        <strain evidence="1">PS673</strain>
    </source>
</reference>
<dbReference type="Proteomes" id="UP000344274">
    <property type="component" value="Unassembled WGS sequence"/>
</dbReference>
<proteinExistence type="predicted"/>
<organism evidence="1 2">
    <name type="scientific">Pseudomonas fluorescens</name>
    <dbReference type="NCBI Taxonomy" id="294"/>
    <lineage>
        <taxon>Bacteria</taxon>
        <taxon>Pseudomonadati</taxon>
        <taxon>Pseudomonadota</taxon>
        <taxon>Gammaproteobacteria</taxon>
        <taxon>Pseudomonadales</taxon>
        <taxon>Pseudomonadaceae</taxon>
        <taxon>Pseudomonas</taxon>
    </lineage>
</organism>
<dbReference type="AlphaFoldDB" id="A0A5E6S705"/>
<sequence length="68" mass="7108">MKLPTNSMTALEGVLKSQVAHGLTSVAYVLEEPGTVDYENGVFTVPGSPQSNTHLTLEAVGKHIGDVA</sequence>
<name>A0A5E6S705_PSEFL</name>
<dbReference type="EMBL" id="CABVHB010000012">
    <property type="protein sequence ID" value="VVM76150.1"/>
    <property type="molecule type" value="Genomic_DNA"/>
</dbReference>
<protein>
    <submittedName>
        <fullName evidence="1">Uncharacterized protein</fullName>
    </submittedName>
</protein>
<evidence type="ECO:0000313" key="1">
    <source>
        <dbReference type="EMBL" id="VVM76150.1"/>
    </source>
</evidence>